<dbReference type="RefSeq" id="WP_191209304.1">
    <property type="nucleotide sequence ID" value="NZ_BAABKL010000036.1"/>
</dbReference>
<dbReference type="CDD" id="cd06223">
    <property type="entry name" value="PRTases_typeI"/>
    <property type="match status" value="1"/>
</dbReference>
<name>A0A927F0I0_9ACTN</name>
<dbReference type="Gene3D" id="3.40.50.2020">
    <property type="match status" value="1"/>
</dbReference>
<sequence length="232" mass="24513">MNGERFRDHRDAGRRLAVRLVGWAADHGVTGPVVLALPRGGVPVAAEVAEALGAPLDVVVVRKIGAPGHAEMGVGAIAGDGEPLFDVRTLELLGLTPESLAPVVARERAELRRREELYRRGGGPPDVAGRTVIVVDDGLATGVTARAALRHLRTLGPARLVLAVPVCAPQAAGPVGREADDLVCLRRPPSFRAVGQWYEEFAQVTDGEVLAELRHADAVRPTPRRPAPPKPG</sequence>
<keyword evidence="3" id="KW-1185">Reference proteome</keyword>
<keyword evidence="2" id="KW-0808">Transferase</keyword>
<protein>
    <submittedName>
        <fullName evidence="2">Phosphoribosyltransferase</fullName>
    </submittedName>
</protein>
<reference evidence="2" key="1">
    <citation type="submission" date="2020-09" db="EMBL/GenBank/DDBJ databases">
        <title>Secondary metabolite and genome analysis of marine Streptomyces chumphonensis KK1-2T.</title>
        <authorList>
            <person name="Phongsopitanun W."/>
            <person name="Kanchanasin P."/>
            <person name="Pittayakhajonwut P."/>
            <person name="Suwanborirux K."/>
            <person name="Tanasupawat S."/>
        </authorList>
    </citation>
    <scope>NUCLEOTIDE SEQUENCE</scope>
    <source>
        <strain evidence="2">KK1-2</strain>
    </source>
</reference>
<organism evidence="2 3">
    <name type="scientific">Streptomyces chumphonensis</name>
    <dbReference type="NCBI Taxonomy" id="1214925"/>
    <lineage>
        <taxon>Bacteria</taxon>
        <taxon>Bacillati</taxon>
        <taxon>Actinomycetota</taxon>
        <taxon>Actinomycetes</taxon>
        <taxon>Kitasatosporales</taxon>
        <taxon>Streptomycetaceae</taxon>
        <taxon>Streptomyces</taxon>
    </lineage>
</organism>
<dbReference type="AlphaFoldDB" id="A0A927F0I0"/>
<dbReference type="EMBL" id="JACXYU010000004">
    <property type="protein sequence ID" value="MBD3931999.1"/>
    <property type="molecule type" value="Genomic_DNA"/>
</dbReference>
<dbReference type="GO" id="GO:0016757">
    <property type="term" value="F:glycosyltransferase activity"/>
    <property type="evidence" value="ECO:0007669"/>
    <property type="project" value="UniProtKB-KW"/>
</dbReference>
<feature type="domain" description="Phosphoribosyltransferase" evidence="1">
    <location>
        <begin position="28"/>
        <end position="175"/>
    </location>
</feature>
<dbReference type="Gene3D" id="3.30.1310.20">
    <property type="entry name" value="PRTase-like"/>
    <property type="match status" value="1"/>
</dbReference>
<dbReference type="InterPro" id="IPR000836">
    <property type="entry name" value="PRTase_dom"/>
</dbReference>
<accession>A0A927F0I0</accession>
<evidence type="ECO:0000259" key="1">
    <source>
        <dbReference type="Pfam" id="PF00156"/>
    </source>
</evidence>
<proteinExistence type="predicted"/>
<keyword evidence="2" id="KW-0328">Glycosyltransferase</keyword>
<evidence type="ECO:0000313" key="3">
    <source>
        <dbReference type="Proteomes" id="UP000632289"/>
    </source>
</evidence>
<dbReference type="InterPro" id="IPR029057">
    <property type="entry name" value="PRTase-like"/>
</dbReference>
<dbReference type="SUPFAM" id="SSF53271">
    <property type="entry name" value="PRTase-like"/>
    <property type="match status" value="1"/>
</dbReference>
<dbReference type="Proteomes" id="UP000632289">
    <property type="component" value="Unassembled WGS sequence"/>
</dbReference>
<comment type="caution">
    <text evidence="2">The sequence shown here is derived from an EMBL/GenBank/DDBJ whole genome shotgun (WGS) entry which is preliminary data.</text>
</comment>
<evidence type="ECO:0000313" key="2">
    <source>
        <dbReference type="EMBL" id="MBD3931999.1"/>
    </source>
</evidence>
<dbReference type="Pfam" id="PF00156">
    <property type="entry name" value="Pribosyltran"/>
    <property type="match status" value="1"/>
</dbReference>
<gene>
    <name evidence="2" type="ORF">IF129_10570</name>
</gene>